<reference evidence="2 3" key="1">
    <citation type="journal article" date="2018" name="Nat. Genet.">
        <title>The Rosa genome provides new insights in the design of modern roses.</title>
        <authorList>
            <person name="Bendahmane M."/>
        </authorList>
    </citation>
    <scope>NUCLEOTIDE SEQUENCE [LARGE SCALE GENOMIC DNA]</scope>
    <source>
        <strain evidence="3">cv. Old Blush</strain>
    </source>
</reference>
<accession>A0A2P6SMU3</accession>
<dbReference type="AlphaFoldDB" id="A0A2P6SMU3"/>
<evidence type="ECO:0000313" key="2">
    <source>
        <dbReference type="EMBL" id="PRQ59981.1"/>
    </source>
</evidence>
<evidence type="ECO:0000313" key="3">
    <source>
        <dbReference type="Proteomes" id="UP000238479"/>
    </source>
</evidence>
<sequence>MLVLSGATHVSCTCQLIKGKCIWERNRRCPVPSRGRKKGVGKISKFIGQFNPSKMQKQHQTQSEQD</sequence>
<feature type="region of interest" description="Disordered" evidence="1">
    <location>
        <begin position="32"/>
        <end position="66"/>
    </location>
</feature>
<dbReference type="Proteomes" id="UP000238479">
    <property type="component" value="Chromosome 1"/>
</dbReference>
<dbReference type="EMBL" id="PDCK01000039">
    <property type="protein sequence ID" value="PRQ59981.1"/>
    <property type="molecule type" value="Genomic_DNA"/>
</dbReference>
<feature type="compositionally biased region" description="Polar residues" evidence="1">
    <location>
        <begin position="50"/>
        <end position="66"/>
    </location>
</feature>
<gene>
    <name evidence="2" type="ORF">RchiOBHm_Chr1g0376151</name>
</gene>
<comment type="caution">
    <text evidence="2">The sequence shown here is derived from an EMBL/GenBank/DDBJ whole genome shotgun (WGS) entry which is preliminary data.</text>
</comment>
<evidence type="ECO:0000256" key="1">
    <source>
        <dbReference type="SAM" id="MobiDB-lite"/>
    </source>
</evidence>
<protein>
    <submittedName>
        <fullName evidence="2">Uncharacterized protein</fullName>
    </submittedName>
</protein>
<name>A0A2P6SMU3_ROSCH</name>
<dbReference type="Gramene" id="PRQ59981">
    <property type="protein sequence ID" value="PRQ59981"/>
    <property type="gene ID" value="RchiOBHm_Chr1g0376151"/>
</dbReference>
<keyword evidence="3" id="KW-1185">Reference proteome</keyword>
<organism evidence="2 3">
    <name type="scientific">Rosa chinensis</name>
    <name type="common">China rose</name>
    <dbReference type="NCBI Taxonomy" id="74649"/>
    <lineage>
        <taxon>Eukaryota</taxon>
        <taxon>Viridiplantae</taxon>
        <taxon>Streptophyta</taxon>
        <taxon>Embryophyta</taxon>
        <taxon>Tracheophyta</taxon>
        <taxon>Spermatophyta</taxon>
        <taxon>Magnoliopsida</taxon>
        <taxon>eudicotyledons</taxon>
        <taxon>Gunneridae</taxon>
        <taxon>Pentapetalae</taxon>
        <taxon>rosids</taxon>
        <taxon>fabids</taxon>
        <taxon>Rosales</taxon>
        <taxon>Rosaceae</taxon>
        <taxon>Rosoideae</taxon>
        <taxon>Rosoideae incertae sedis</taxon>
        <taxon>Rosa</taxon>
    </lineage>
</organism>
<proteinExistence type="predicted"/>